<dbReference type="InterPro" id="IPR013087">
    <property type="entry name" value="Znf_C2H2_type"/>
</dbReference>
<dbReference type="Proteomes" id="UP000261620">
    <property type="component" value="Unplaced"/>
</dbReference>
<evidence type="ECO:0000256" key="6">
    <source>
        <dbReference type="PROSITE-ProRule" id="PRU00042"/>
    </source>
</evidence>
<feature type="compositionally biased region" description="Basic and acidic residues" evidence="7">
    <location>
        <begin position="389"/>
        <end position="398"/>
    </location>
</feature>
<keyword evidence="10" id="KW-1185">Reference proteome</keyword>
<feature type="compositionally biased region" description="Low complexity" evidence="7">
    <location>
        <begin position="351"/>
        <end position="368"/>
    </location>
</feature>
<dbReference type="Ensembl" id="ENSMMOT00000009529.1">
    <property type="protein sequence ID" value="ENSMMOP00000009363.1"/>
    <property type="gene ID" value="ENSMMOG00000007244.1"/>
</dbReference>
<evidence type="ECO:0000313" key="9">
    <source>
        <dbReference type="Ensembl" id="ENSMMOP00000009363.1"/>
    </source>
</evidence>
<sequence length="683" mass="74194">KNMKYQDLLSTSNSQVRKSPLINICNSKIQSRISTTPQPVICEVCGTYFESRRGLSSHARLHLRQLGVTLSESSGAPISLLYELIRERDGSLPDFKADSSVAGPASQQESRTLSEPKDRSGSYKAGSKVGTTPQKKDHPGSPAGLKESAHSLLPASPSASRLVESRTSEGSSSSFVDNQTTTKPLWAPLETDAPITLDTSNEVHVCQLCGCWYETRKGLSSHARAHLRQIGVRESEIKGSPIELLYRIMEEEDLKPISGEQQKEPTSKSSSGSSSKRPAGLSSQPTSSSSKRPKTSDDCICILCGEEFENRKGLGSHARSHLNQLGVVDPLGKSSAIETIKELVNSGVLESQTSLPSTSLSPSPTKSTPQPPINRAPKAKKGFRLAVDPLHRKPKPESVEVEVSVQPDGSSTTNNSPVQKSPVSAVVSKPLDAVSTEVQSPPTVLCDFCGQLFDTRKALSCHARAHLRQLGLTWSIKTSPIDLLKEIMIHGTEGRKDCTPSGSSRKATWSPQDASCELCGFDFENRKALASHARAHLRQLGIIEWKADGATSPIELLSELIRKDPAKVAAITRRYRTGDLYIKKVGWAHLPKHTALARERHQDNSSQQPSRSGSVPALLPKPPLKPLVKLVGKVYSLQCRFCEEVFHGPLSVQGQWITHLQKHILSLGYKGKASPSQPGPHLL</sequence>
<keyword evidence="4" id="KW-0862">Zinc</keyword>
<evidence type="ECO:0000256" key="5">
    <source>
        <dbReference type="ARBA" id="ARBA00023242"/>
    </source>
</evidence>
<evidence type="ECO:0000256" key="2">
    <source>
        <dbReference type="ARBA" id="ARBA00022723"/>
    </source>
</evidence>
<feature type="region of interest" description="Disordered" evidence="7">
    <location>
        <begin position="349"/>
        <end position="423"/>
    </location>
</feature>
<proteinExistence type="predicted"/>
<dbReference type="PANTHER" id="PTHR24396">
    <property type="entry name" value="ZINC FINGER PROTEIN"/>
    <property type="match status" value="1"/>
</dbReference>
<dbReference type="PROSITE" id="PS50157">
    <property type="entry name" value="ZINC_FINGER_C2H2_2"/>
    <property type="match status" value="4"/>
</dbReference>
<feature type="compositionally biased region" description="Polar residues" evidence="7">
    <location>
        <begin position="407"/>
        <end position="422"/>
    </location>
</feature>
<feature type="domain" description="C2H2-type" evidence="8">
    <location>
        <begin position="514"/>
        <end position="536"/>
    </location>
</feature>
<dbReference type="AlphaFoldDB" id="A0A3Q3W5A0"/>
<dbReference type="GO" id="GO:0000981">
    <property type="term" value="F:DNA-binding transcription factor activity, RNA polymerase II-specific"/>
    <property type="evidence" value="ECO:0007669"/>
    <property type="project" value="TreeGrafter"/>
</dbReference>
<keyword evidence="3 6" id="KW-0863">Zinc-finger</keyword>
<dbReference type="GO" id="GO:0008270">
    <property type="term" value="F:zinc ion binding"/>
    <property type="evidence" value="ECO:0007669"/>
    <property type="project" value="UniProtKB-KW"/>
</dbReference>
<dbReference type="GO" id="GO:0005634">
    <property type="term" value="C:nucleus"/>
    <property type="evidence" value="ECO:0007669"/>
    <property type="project" value="UniProtKB-SubCell"/>
</dbReference>
<dbReference type="InterPro" id="IPR036236">
    <property type="entry name" value="Znf_C2H2_sf"/>
</dbReference>
<evidence type="ECO:0000256" key="1">
    <source>
        <dbReference type="ARBA" id="ARBA00004123"/>
    </source>
</evidence>
<keyword evidence="5" id="KW-0539">Nucleus</keyword>
<keyword evidence="2" id="KW-0479">Metal-binding</keyword>
<dbReference type="OMA" id="VQEQWIS"/>
<evidence type="ECO:0000259" key="8">
    <source>
        <dbReference type="PROSITE" id="PS50157"/>
    </source>
</evidence>
<organism evidence="9 10">
    <name type="scientific">Mola mola</name>
    <name type="common">Ocean sunfish</name>
    <name type="synonym">Tetraodon mola</name>
    <dbReference type="NCBI Taxonomy" id="94237"/>
    <lineage>
        <taxon>Eukaryota</taxon>
        <taxon>Metazoa</taxon>
        <taxon>Chordata</taxon>
        <taxon>Craniata</taxon>
        <taxon>Vertebrata</taxon>
        <taxon>Euteleostomi</taxon>
        <taxon>Actinopterygii</taxon>
        <taxon>Neopterygii</taxon>
        <taxon>Teleostei</taxon>
        <taxon>Neoteleostei</taxon>
        <taxon>Acanthomorphata</taxon>
        <taxon>Eupercaria</taxon>
        <taxon>Tetraodontiformes</taxon>
        <taxon>Molidae</taxon>
        <taxon>Mola</taxon>
    </lineage>
</organism>
<feature type="region of interest" description="Disordered" evidence="7">
    <location>
        <begin position="95"/>
        <end position="179"/>
    </location>
</feature>
<evidence type="ECO:0000313" key="10">
    <source>
        <dbReference type="Proteomes" id="UP000261620"/>
    </source>
</evidence>
<dbReference type="InterPro" id="IPR051643">
    <property type="entry name" value="Transcr_Reg_ZincFinger"/>
</dbReference>
<evidence type="ECO:0000256" key="4">
    <source>
        <dbReference type="ARBA" id="ARBA00022833"/>
    </source>
</evidence>
<reference evidence="9" key="1">
    <citation type="submission" date="2025-08" db="UniProtKB">
        <authorList>
            <consortium name="Ensembl"/>
        </authorList>
    </citation>
    <scope>IDENTIFICATION</scope>
</reference>
<protein>
    <recommendedName>
        <fullName evidence="8">C2H2-type domain-containing protein</fullName>
    </recommendedName>
</protein>
<reference evidence="9" key="2">
    <citation type="submission" date="2025-09" db="UniProtKB">
        <authorList>
            <consortium name="Ensembl"/>
        </authorList>
    </citation>
    <scope>IDENTIFICATION</scope>
</reference>
<dbReference type="PANTHER" id="PTHR24396:SF29">
    <property type="entry name" value="PROTEIN WIZ ISOFORM X1"/>
    <property type="match status" value="1"/>
</dbReference>
<feature type="domain" description="C2H2-type" evidence="8">
    <location>
        <begin position="40"/>
        <end position="62"/>
    </location>
</feature>
<feature type="compositionally biased region" description="Basic and acidic residues" evidence="7">
    <location>
        <begin position="112"/>
        <end position="121"/>
    </location>
</feature>
<feature type="compositionally biased region" description="Low complexity" evidence="7">
    <location>
        <begin position="150"/>
        <end position="160"/>
    </location>
</feature>
<name>A0A3Q3W5A0_MOLML</name>
<dbReference type="PROSITE" id="PS00028">
    <property type="entry name" value="ZINC_FINGER_C2H2_1"/>
    <property type="match status" value="5"/>
</dbReference>
<dbReference type="Pfam" id="PF23015">
    <property type="entry name" value="zf-WIZ"/>
    <property type="match status" value="1"/>
</dbReference>
<accession>A0A3Q3W5A0</accession>
<dbReference type="Gene3D" id="3.30.160.60">
    <property type="entry name" value="Classic Zinc Finger"/>
    <property type="match status" value="1"/>
</dbReference>
<dbReference type="GO" id="GO:0000978">
    <property type="term" value="F:RNA polymerase II cis-regulatory region sequence-specific DNA binding"/>
    <property type="evidence" value="ECO:0007669"/>
    <property type="project" value="TreeGrafter"/>
</dbReference>
<dbReference type="STRING" id="94237.ENSMMOP00000009363"/>
<evidence type="ECO:0000256" key="3">
    <source>
        <dbReference type="ARBA" id="ARBA00022771"/>
    </source>
</evidence>
<evidence type="ECO:0000256" key="7">
    <source>
        <dbReference type="SAM" id="MobiDB-lite"/>
    </source>
</evidence>
<dbReference type="SMART" id="SM00355">
    <property type="entry name" value="ZnF_C2H2"/>
    <property type="match status" value="6"/>
</dbReference>
<feature type="region of interest" description="Disordered" evidence="7">
    <location>
        <begin position="597"/>
        <end position="618"/>
    </location>
</feature>
<dbReference type="SUPFAM" id="SSF57667">
    <property type="entry name" value="beta-beta-alpha zinc fingers"/>
    <property type="match status" value="2"/>
</dbReference>
<comment type="subcellular location">
    <subcellularLocation>
        <location evidence="1">Nucleus</location>
    </subcellularLocation>
</comment>
<feature type="region of interest" description="Disordered" evidence="7">
    <location>
        <begin position="255"/>
        <end position="295"/>
    </location>
</feature>
<feature type="compositionally biased region" description="Polar residues" evidence="7">
    <location>
        <begin position="604"/>
        <end position="613"/>
    </location>
</feature>
<feature type="domain" description="C2H2-type" evidence="8">
    <location>
        <begin position="444"/>
        <end position="466"/>
    </location>
</feature>
<feature type="compositionally biased region" description="Low complexity" evidence="7">
    <location>
        <begin position="267"/>
        <end position="290"/>
    </location>
</feature>
<feature type="domain" description="C2H2-type" evidence="8">
    <location>
        <begin position="299"/>
        <end position="326"/>
    </location>
</feature>
<dbReference type="InterPro" id="IPR055125">
    <property type="entry name" value="Wiz_C_Znf"/>
</dbReference>